<dbReference type="EMBL" id="MDDG01000005">
    <property type="protein sequence ID" value="OQE41284.1"/>
    <property type="molecule type" value="Genomic_DNA"/>
</dbReference>
<name>A0A1V6US76_9EURO</name>
<dbReference type="Proteomes" id="UP000191500">
    <property type="component" value="Unassembled WGS sequence"/>
</dbReference>
<comment type="caution">
    <text evidence="4">The sequence shown here is derived from an EMBL/GenBank/DDBJ whole genome shotgun (WGS) entry which is preliminary data.</text>
</comment>
<evidence type="ECO:0000313" key="5">
    <source>
        <dbReference type="Proteomes" id="UP000191500"/>
    </source>
</evidence>
<gene>
    <name evidence="4" type="ORF">PENCOP_c005G08090</name>
</gene>
<feature type="compositionally biased region" description="Basic and acidic residues" evidence="1">
    <location>
        <begin position="123"/>
        <end position="135"/>
    </location>
</feature>
<keyword evidence="3" id="KW-0732">Signal</keyword>
<feature type="signal peptide" evidence="3">
    <location>
        <begin position="1"/>
        <end position="23"/>
    </location>
</feature>
<feature type="transmembrane region" description="Helical" evidence="2">
    <location>
        <begin position="199"/>
        <end position="225"/>
    </location>
</feature>
<feature type="compositionally biased region" description="Acidic residues" evidence="1">
    <location>
        <begin position="294"/>
        <end position="310"/>
    </location>
</feature>
<sequence>MQINRPSISTLALILALTQLTISHPIRTSKLVNPEKTQDPNSSGIWKVFEKERLDLLPNPSHVKYNGKPTWSTNPNYEPTEQDTPNTRYTTGTSESGKPTVSILIPASPEGPEHLRKPYNQHTGEEKEHRSGDKSSIDALAAQRQDDYSEVLQYLHAANTFNNEHKHSTPASLAYSSSFFTYRFSLPNLKSKSLTFSHYPLPGVFTTVIILLVMVWVSILTIGLLELGSYLWRRRGQVLARESARVLYTEERNVDVDETMKIPLRIVDAPSESTRPRSVGEHGYEFLGPIYSDYESDSGSESDEDDYRIF</sequence>
<proteinExistence type="predicted"/>
<feature type="region of interest" description="Disordered" evidence="1">
    <location>
        <begin position="59"/>
        <end position="135"/>
    </location>
</feature>
<evidence type="ECO:0000256" key="2">
    <source>
        <dbReference type="SAM" id="Phobius"/>
    </source>
</evidence>
<evidence type="ECO:0000256" key="3">
    <source>
        <dbReference type="SAM" id="SignalP"/>
    </source>
</evidence>
<keyword evidence="2" id="KW-0812">Transmembrane</keyword>
<accession>A0A1V6US76</accession>
<feature type="compositionally biased region" description="Polar residues" evidence="1">
    <location>
        <begin position="69"/>
        <end position="99"/>
    </location>
</feature>
<keyword evidence="5" id="KW-1185">Reference proteome</keyword>
<organism evidence="4 5">
    <name type="scientific">Penicillium coprophilum</name>
    <dbReference type="NCBI Taxonomy" id="36646"/>
    <lineage>
        <taxon>Eukaryota</taxon>
        <taxon>Fungi</taxon>
        <taxon>Dikarya</taxon>
        <taxon>Ascomycota</taxon>
        <taxon>Pezizomycotina</taxon>
        <taxon>Eurotiomycetes</taxon>
        <taxon>Eurotiomycetidae</taxon>
        <taxon>Eurotiales</taxon>
        <taxon>Aspergillaceae</taxon>
        <taxon>Penicillium</taxon>
    </lineage>
</organism>
<feature type="region of interest" description="Disordered" evidence="1">
    <location>
        <begin position="290"/>
        <end position="310"/>
    </location>
</feature>
<reference evidence="5" key="1">
    <citation type="journal article" date="2017" name="Nat. Microbiol.">
        <title>Global analysis of biosynthetic gene clusters reveals vast potential of secondary metabolite production in Penicillium species.</title>
        <authorList>
            <person name="Nielsen J.C."/>
            <person name="Grijseels S."/>
            <person name="Prigent S."/>
            <person name="Ji B."/>
            <person name="Dainat J."/>
            <person name="Nielsen K.F."/>
            <person name="Frisvad J.C."/>
            <person name="Workman M."/>
            <person name="Nielsen J."/>
        </authorList>
    </citation>
    <scope>NUCLEOTIDE SEQUENCE [LARGE SCALE GENOMIC DNA]</scope>
    <source>
        <strain evidence="5">IBT 31321</strain>
    </source>
</reference>
<keyword evidence="2" id="KW-0472">Membrane</keyword>
<keyword evidence="2" id="KW-1133">Transmembrane helix</keyword>
<evidence type="ECO:0000313" key="4">
    <source>
        <dbReference type="EMBL" id="OQE41284.1"/>
    </source>
</evidence>
<dbReference type="AlphaFoldDB" id="A0A1V6US76"/>
<protein>
    <submittedName>
        <fullName evidence="4">Uncharacterized protein</fullName>
    </submittedName>
</protein>
<feature type="chain" id="PRO_5013071161" evidence="3">
    <location>
        <begin position="24"/>
        <end position="310"/>
    </location>
</feature>
<evidence type="ECO:0000256" key="1">
    <source>
        <dbReference type="SAM" id="MobiDB-lite"/>
    </source>
</evidence>